<evidence type="ECO:0000313" key="1">
    <source>
        <dbReference type="EMBL" id="CAD9270944.1"/>
    </source>
</evidence>
<gene>
    <name evidence="1" type="ORF">PPAR1163_LOCUS29383</name>
</gene>
<accession>A0A7S1UL11</accession>
<proteinExistence type="predicted"/>
<dbReference type="InterPro" id="IPR006461">
    <property type="entry name" value="PLAC_motif_containing"/>
</dbReference>
<dbReference type="AlphaFoldDB" id="A0A7S1UL11"/>
<protein>
    <submittedName>
        <fullName evidence="1">Uncharacterized protein</fullName>
    </submittedName>
</protein>
<dbReference type="PANTHER" id="PTHR15907">
    <property type="entry name" value="DUF614 FAMILY PROTEIN-RELATED"/>
    <property type="match status" value="1"/>
</dbReference>
<dbReference type="Pfam" id="PF04749">
    <property type="entry name" value="PLAC8"/>
    <property type="match status" value="1"/>
</dbReference>
<name>A0A7S1UL11_9STRA</name>
<reference evidence="1" key="1">
    <citation type="submission" date="2021-01" db="EMBL/GenBank/DDBJ databases">
        <authorList>
            <person name="Corre E."/>
            <person name="Pelletier E."/>
            <person name="Niang G."/>
            <person name="Scheremetjew M."/>
            <person name="Finn R."/>
            <person name="Kale V."/>
            <person name="Holt S."/>
            <person name="Cochrane G."/>
            <person name="Meng A."/>
            <person name="Brown T."/>
            <person name="Cohen L."/>
        </authorList>
    </citation>
    <scope>NUCLEOTIDE SEQUENCE</scope>
    <source>
        <strain evidence="1">CCMP2877</strain>
    </source>
</reference>
<dbReference type="EMBL" id="HBGJ01046691">
    <property type="protein sequence ID" value="CAD9270944.1"/>
    <property type="molecule type" value="Transcribed_RNA"/>
</dbReference>
<sequence>MSDSTAEANSKITEDKNAQAAHAKLSPGFESPLFGCLSEGPLPCLVACCCPGIVNGMITAQMDNNRECTPFDCLCATSTYELRQRIRTQYNVEYAPLQDFAITCLPCFNCCTTHQTAMEWKRRSSNEPDFMKMPDRYL</sequence>
<organism evidence="1">
    <name type="scientific">Phaeomonas parva</name>
    <dbReference type="NCBI Taxonomy" id="124430"/>
    <lineage>
        <taxon>Eukaryota</taxon>
        <taxon>Sar</taxon>
        <taxon>Stramenopiles</taxon>
        <taxon>Ochrophyta</taxon>
        <taxon>Pinguiophyceae</taxon>
        <taxon>Pinguiochrysidales</taxon>
        <taxon>Pinguiochrysidaceae</taxon>
        <taxon>Phaeomonas</taxon>
    </lineage>
</organism>